<comment type="caution">
    <text evidence="1">The sequence shown here is derived from an EMBL/GenBank/DDBJ whole genome shotgun (WGS) entry which is preliminary data.</text>
</comment>
<accession>A0A5C6V0V6</accession>
<reference evidence="1 2" key="1">
    <citation type="submission" date="2019-08" db="EMBL/GenBank/DDBJ databases">
        <title>Genome of Luteibaculum oceani JCM 18817.</title>
        <authorList>
            <person name="Bowman J.P."/>
        </authorList>
    </citation>
    <scope>NUCLEOTIDE SEQUENCE [LARGE SCALE GENOMIC DNA]</scope>
    <source>
        <strain evidence="1 2">JCM 18817</strain>
    </source>
</reference>
<dbReference type="PROSITE" id="PS51257">
    <property type="entry name" value="PROKAR_LIPOPROTEIN"/>
    <property type="match status" value="1"/>
</dbReference>
<proteinExistence type="predicted"/>
<name>A0A5C6V0V6_9FLAO</name>
<evidence type="ECO:0000313" key="2">
    <source>
        <dbReference type="Proteomes" id="UP000321168"/>
    </source>
</evidence>
<evidence type="ECO:0000313" key="1">
    <source>
        <dbReference type="EMBL" id="TXC78809.1"/>
    </source>
</evidence>
<organism evidence="1 2">
    <name type="scientific">Luteibaculum oceani</name>
    <dbReference type="NCBI Taxonomy" id="1294296"/>
    <lineage>
        <taxon>Bacteria</taxon>
        <taxon>Pseudomonadati</taxon>
        <taxon>Bacteroidota</taxon>
        <taxon>Flavobacteriia</taxon>
        <taxon>Flavobacteriales</taxon>
        <taxon>Luteibaculaceae</taxon>
        <taxon>Luteibaculum</taxon>
    </lineage>
</organism>
<gene>
    <name evidence="1" type="ORF">FRX97_06250</name>
</gene>
<dbReference type="RefSeq" id="WP_147014333.1">
    <property type="nucleotide sequence ID" value="NZ_VORB01000005.1"/>
</dbReference>
<dbReference type="OrthoDB" id="1488726at2"/>
<dbReference type="EMBL" id="VORB01000005">
    <property type="protein sequence ID" value="TXC78809.1"/>
    <property type="molecule type" value="Genomic_DNA"/>
</dbReference>
<dbReference type="AlphaFoldDB" id="A0A5C6V0V6"/>
<dbReference type="Proteomes" id="UP000321168">
    <property type="component" value="Unassembled WGS sequence"/>
</dbReference>
<sequence length="329" mass="38004">MKLVSSLIFTVFVLLSISSCKKLNVDGEYQPTSSTYKSEQFLSQRKQPLDTIKFEIKESQERDTIIVFPDGNQIRFNLKESIKDLWGNRITGNIEFHYKAALTHDEIIFEDKQTVANYEPLVSAGAYYFKVKKDGQTLKLENYEISLKVESPQDLDTEMEVFLPSETPNGQFTWQNETVPPESMRFLFANDTVTNPDSTISSRNYWAYSPTLNDTLGWMNCDKFYNLNAPRTVYTLRFQQEDIQLLDDMAVYVVFKNFRGVMRAYRNGDQFELRSIPIGEPIYVAVVAFQGIDLYFASYSTTTRANHIDNVEMQEADEESVIQALKNLQ</sequence>
<keyword evidence="2" id="KW-1185">Reference proteome</keyword>
<protein>
    <submittedName>
        <fullName evidence="1">Uncharacterized protein</fullName>
    </submittedName>
</protein>